<evidence type="ECO:0000313" key="5">
    <source>
        <dbReference type="EMBL" id="CAI3984491.1"/>
    </source>
</evidence>
<comment type="caution">
    <text evidence="5">The sequence shown here is derived from an EMBL/GenBank/DDBJ whole genome shotgun (WGS) entry which is preliminary data.</text>
</comment>
<keyword evidence="8" id="KW-1185">Reference proteome</keyword>
<feature type="domain" description="GST N-terminal" evidence="3">
    <location>
        <begin position="1"/>
        <end position="79"/>
    </location>
</feature>
<dbReference type="SUPFAM" id="SSF52833">
    <property type="entry name" value="Thioredoxin-like"/>
    <property type="match status" value="1"/>
</dbReference>
<dbReference type="GO" id="GO:0005737">
    <property type="term" value="C:cytoplasm"/>
    <property type="evidence" value="ECO:0007669"/>
    <property type="project" value="UniProtKB-SubCell"/>
</dbReference>
<dbReference type="PROSITE" id="PS50404">
    <property type="entry name" value="GST_NTER"/>
    <property type="match status" value="1"/>
</dbReference>
<dbReference type="InterPro" id="IPR051369">
    <property type="entry name" value="GST_Theta"/>
</dbReference>
<protein>
    <submittedName>
        <fullName evidence="7">Glutathione S-transferase T1</fullName>
    </submittedName>
</protein>
<sequence length="226" mass="25889">MKIYTMPISQPCRALSWACIYEGLKVEEIQTMPGKDTRSPEFTKQGVIPAVPRMDDDGFILNESHAIMVYLGDKFNWKLYPSDAKTRARIHQYMNWHHQNTRRITMALFAPVMRPDLKISAEQTKQWSKEILSTLRSLERWLNESPWLCGTSPTVADLSCYCEVAQCLDKFTGLFELNGIDLKGYPKLMQWLNACEELPGFEEAHAALKKFSPAIRGKAEKAKAKL</sequence>
<evidence type="ECO:0000259" key="4">
    <source>
        <dbReference type="PROSITE" id="PS50405"/>
    </source>
</evidence>
<gene>
    <name evidence="5" type="ORF">C1SCF055_LOCUS12020</name>
</gene>
<dbReference type="InterPro" id="IPR010987">
    <property type="entry name" value="Glutathione-S-Trfase_C-like"/>
</dbReference>
<dbReference type="EMBL" id="CAMXCT030000891">
    <property type="protein sequence ID" value="CAL4771803.1"/>
    <property type="molecule type" value="Genomic_DNA"/>
</dbReference>
<reference evidence="6" key="2">
    <citation type="submission" date="2024-04" db="EMBL/GenBank/DDBJ databases">
        <authorList>
            <person name="Chen Y."/>
            <person name="Shah S."/>
            <person name="Dougan E. K."/>
            <person name="Thang M."/>
            <person name="Chan C."/>
        </authorList>
    </citation>
    <scope>NUCLEOTIDE SEQUENCE [LARGE SCALE GENOMIC DNA]</scope>
</reference>
<evidence type="ECO:0000313" key="8">
    <source>
        <dbReference type="Proteomes" id="UP001152797"/>
    </source>
</evidence>
<evidence type="ECO:0000256" key="2">
    <source>
        <dbReference type="ARBA" id="ARBA00022490"/>
    </source>
</evidence>
<dbReference type="Pfam" id="PF13417">
    <property type="entry name" value="GST_N_3"/>
    <property type="match status" value="1"/>
</dbReference>
<dbReference type="AlphaFoldDB" id="A0A9P1C632"/>
<organism evidence="5">
    <name type="scientific">Cladocopium goreaui</name>
    <dbReference type="NCBI Taxonomy" id="2562237"/>
    <lineage>
        <taxon>Eukaryota</taxon>
        <taxon>Sar</taxon>
        <taxon>Alveolata</taxon>
        <taxon>Dinophyceae</taxon>
        <taxon>Suessiales</taxon>
        <taxon>Symbiodiniaceae</taxon>
        <taxon>Cladocopium</taxon>
    </lineage>
</organism>
<name>A0A9P1C632_9DINO</name>
<keyword evidence="2" id="KW-0963">Cytoplasm</keyword>
<feature type="domain" description="GST C-terminal" evidence="4">
    <location>
        <begin position="83"/>
        <end position="215"/>
    </location>
</feature>
<dbReference type="SUPFAM" id="SSF47616">
    <property type="entry name" value="GST C-terminal domain-like"/>
    <property type="match status" value="1"/>
</dbReference>
<dbReference type="Gene3D" id="1.20.1050.10">
    <property type="match status" value="1"/>
</dbReference>
<dbReference type="PROSITE" id="PS50405">
    <property type="entry name" value="GST_CTER"/>
    <property type="match status" value="1"/>
</dbReference>
<accession>A0A9P1C632</accession>
<dbReference type="PANTHER" id="PTHR43917">
    <property type="match status" value="1"/>
</dbReference>
<dbReference type="InterPro" id="IPR004045">
    <property type="entry name" value="Glutathione_S-Trfase_N"/>
</dbReference>
<comment type="subcellular location">
    <subcellularLocation>
        <location evidence="1">Cytoplasm</location>
    </subcellularLocation>
</comment>
<dbReference type="InterPro" id="IPR040079">
    <property type="entry name" value="Glutathione_S-Trfase"/>
</dbReference>
<dbReference type="InterPro" id="IPR036282">
    <property type="entry name" value="Glutathione-S-Trfase_C_sf"/>
</dbReference>
<evidence type="ECO:0000313" key="7">
    <source>
        <dbReference type="EMBL" id="CAL4771803.1"/>
    </source>
</evidence>
<dbReference type="PANTHER" id="PTHR43917:SF8">
    <property type="entry name" value="GH16740P-RELATED"/>
    <property type="match status" value="1"/>
</dbReference>
<dbReference type="SFLD" id="SFLDG00358">
    <property type="entry name" value="Main_(cytGST)"/>
    <property type="match status" value="1"/>
</dbReference>
<dbReference type="Pfam" id="PF00043">
    <property type="entry name" value="GST_C"/>
    <property type="match status" value="1"/>
</dbReference>
<proteinExistence type="predicted"/>
<dbReference type="Gene3D" id="3.40.30.10">
    <property type="entry name" value="Glutaredoxin"/>
    <property type="match status" value="1"/>
</dbReference>
<dbReference type="GO" id="GO:0004364">
    <property type="term" value="F:glutathione transferase activity"/>
    <property type="evidence" value="ECO:0007669"/>
    <property type="project" value="TreeGrafter"/>
</dbReference>
<dbReference type="EMBL" id="CAMXCT020000891">
    <property type="protein sequence ID" value="CAL1137866.1"/>
    <property type="molecule type" value="Genomic_DNA"/>
</dbReference>
<reference evidence="5" key="1">
    <citation type="submission" date="2022-10" db="EMBL/GenBank/DDBJ databases">
        <authorList>
            <person name="Chen Y."/>
            <person name="Dougan E. K."/>
            <person name="Chan C."/>
            <person name="Rhodes N."/>
            <person name="Thang M."/>
        </authorList>
    </citation>
    <scope>NUCLEOTIDE SEQUENCE</scope>
</reference>
<evidence type="ECO:0000313" key="6">
    <source>
        <dbReference type="EMBL" id="CAL1137866.1"/>
    </source>
</evidence>
<dbReference type="SFLD" id="SFLDS00019">
    <property type="entry name" value="Glutathione_Transferase_(cytos"/>
    <property type="match status" value="1"/>
</dbReference>
<evidence type="ECO:0000256" key="1">
    <source>
        <dbReference type="ARBA" id="ARBA00004496"/>
    </source>
</evidence>
<dbReference type="GO" id="GO:0006749">
    <property type="term" value="P:glutathione metabolic process"/>
    <property type="evidence" value="ECO:0007669"/>
    <property type="project" value="TreeGrafter"/>
</dbReference>
<evidence type="ECO:0000259" key="3">
    <source>
        <dbReference type="PROSITE" id="PS50404"/>
    </source>
</evidence>
<dbReference type="InterPro" id="IPR004046">
    <property type="entry name" value="GST_C"/>
</dbReference>
<dbReference type="Proteomes" id="UP001152797">
    <property type="component" value="Unassembled WGS sequence"/>
</dbReference>
<dbReference type="OrthoDB" id="422574at2759"/>
<dbReference type="InterPro" id="IPR036249">
    <property type="entry name" value="Thioredoxin-like_sf"/>
</dbReference>
<dbReference type="EMBL" id="CAMXCT010000891">
    <property type="protein sequence ID" value="CAI3984491.1"/>
    <property type="molecule type" value="Genomic_DNA"/>
</dbReference>